<dbReference type="Gene3D" id="1.10.357.10">
    <property type="entry name" value="Tetracycline Repressor, domain 2"/>
    <property type="match status" value="1"/>
</dbReference>
<feature type="domain" description="HTH tetR-type" evidence="4">
    <location>
        <begin position="111"/>
        <end position="171"/>
    </location>
</feature>
<sequence>MTLSTKDLVEAPRVKRRPAAANDNESAAMPVAPARAKAGKKPVAKAAAKPATRKEAEKDRAKEGKAPGKKKPDVSSGTPRTSTGKSTAARVREGQPESAAPRRRRGNKRSGETIESIFVATETVILQTGTERISILDVCNTAGVSRGTFYRYFSSQEELLDAFSRHQRESFHRSLAEMLAPYTDPDARFDKLISYLDDYLIAGSSRRMLEVAPEFALSFFKRIFHDSVVRFQDLLAPVFDAWDERLGVKLDRELICDLIIRFVMSEHLVGADAERRAMPRRIGRLVDALRFGGVTRIRR</sequence>
<evidence type="ECO:0000313" key="6">
    <source>
        <dbReference type="Proteomes" id="UP000701702"/>
    </source>
</evidence>
<evidence type="ECO:0000256" key="3">
    <source>
        <dbReference type="SAM" id="MobiDB-lite"/>
    </source>
</evidence>
<organism evidence="5 6">
    <name type="scientific">Cupriavidus pinatubonensis</name>
    <dbReference type="NCBI Taxonomy" id="248026"/>
    <lineage>
        <taxon>Bacteria</taxon>
        <taxon>Pseudomonadati</taxon>
        <taxon>Pseudomonadota</taxon>
        <taxon>Betaproteobacteria</taxon>
        <taxon>Burkholderiales</taxon>
        <taxon>Burkholderiaceae</taxon>
        <taxon>Cupriavidus</taxon>
    </lineage>
</organism>
<dbReference type="PANTHER" id="PTHR43479:SF11">
    <property type="entry name" value="ACREF_ENVCD OPERON REPRESSOR-RELATED"/>
    <property type="match status" value="1"/>
</dbReference>
<dbReference type="EMBL" id="CAJZAF010000003">
    <property type="protein sequence ID" value="CAG9166024.1"/>
    <property type="molecule type" value="Genomic_DNA"/>
</dbReference>
<dbReference type="RefSeq" id="WP_224000149.1">
    <property type="nucleotide sequence ID" value="NZ_CAJZAF010000003.1"/>
</dbReference>
<comment type="caution">
    <text evidence="5">The sequence shown here is derived from an EMBL/GenBank/DDBJ whole genome shotgun (WGS) entry which is preliminary data.</text>
</comment>
<feature type="compositionally biased region" description="Basic and acidic residues" evidence="3">
    <location>
        <begin position="52"/>
        <end position="73"/>
    </location>
</feature>
<dbReference type="InterPro" id="IPR001647">
    <property type="entry name" value="HTH_TetR"/>
</dbReference>
<gene>
    <name evidence="5" type="ORF">LMG23994_00880</name>
</gene>
<evidence type="ECO:0000313" key="5">
    <source>
        <dbReference type="EMBL" id="CAG9166024.1"/>
    </source>
</evidence>
<dbReference type="Proteomes" id="UP000701702">
    <property type="component" value="Unassembled WGS sequence"/>
</dbReference>
<dbReference type="InterPro" id="IPR050624">
    <property type="entry name" value="HTH-type_Tx_Regulator"/>
</dbReference>
<evidence type="ECO:0000259" key="4">
    <source>
        <dbReference type="PROSITE" id="PS50977"/>
    </source>
</evidence>
<dbReference type="InterPro" id="IPR009057">
    <property type="entry name" value="Homeodomain-like_sf"/>
</dbReference>
<accession>A0ABM8WFC6</accession>
<dbReference type="PANTHER" id="PTHR43479">
    <property type="entry name" value="ACREF/ENVCD OPERON REPRESSOR-RELATED"/>
    <property type="match status" value="1"/>
</dbReference>
<dbReference type="PROSITE" id="PS50977">
    <property type="entry name" value="HTH_TETR_2"/>
    <property type="match status" value="1"/>
</dbReference>
<keyword evidence="1 2" id="KW-0238">DNA-binding</keyword>
<name>A0ABM8WFC6_9BURK</name>
<protein>
    <recommendedName>
        <fullName evidence="4">HTH tetR-type domain-containing protein</fullName>
    </recommendedName>
</protein>
<feature type="DNA-binding region" description="H-T-H motif" evidence="2">
    <location>
        <begin position="134"/>
        <end position="153"/>
    </location>
</feature>
<feature type="compositionally biased region" description="Low complexity" evidence="3">
    <location>
        <begin position="27"/>
        <end position="36"/>
    </location>
</feature>
<keyword evidence="6" id="KW-1185">Reference proteome</keyword>
<feature type="region of interest" description="Disordered" evidence="3">
    <location>
        <begin position="1"/>
        <end position="111"/>
    </location>
</feature>
<feature type="compositionally biased region" description="Polar residues" evidence="3">
    <location>
        <begin position="75"/>
        <end position="86"/>
    </location>
</feature>
<dbReference type="Pfam" id="PF00440">
    <property type="entry name" value="TetR_N"/>
    <property type="match status" value="1"/>
</dbReference>
<evidence type="ECO:0000256" key="2">
    <source>
        <dbReference type="PROSITE-ProRule" id="PRU00335"/>
    </source>
</evidence>
<proteinExistence type="predicted"/>
<dbReference type="SUPFAM" id="SSF46689">
    <property type="entry name" value="Homeodomain-like"/>
    <property type="match status" value="1"/>
</dbReference>
<evidence type="ECO:0000256" key="1">
    <source>
        <dbReference type="ARBA" id="ARBA00023125"/>
    </source>
</evidence>
<reference evidence="5 6" key="1">
    <citation type="submission" date="2021-08" db="EMBL/GenBank/DDBJ databases">
        <authorList>
            <person name="Peeters C."/>
        </authorList>
    </citation>
    <scope>NUCLEOTIDE SEQUENCE [LARGE SCALE GENOMIC DNA]</scope>
    <source>
        <strain evidence="5 6">LMG 23994</strain>
    </source>
</reference>